<dbReference type="RefSeq" id="WP_246296137.1">
    <property type="nucleotide sequence ID" value="NZ_BAAATH010000049.1"/>
</dbReference>
<dbReference type="InterPro" id="IPR013783">
    <property type="entry name" value="Ig-like_fold"/>
</dbReference>
<dbReference type="EMBL" id="BLIN01000005">
    <property type="protein sequence ID" value="GFE08861.1"/>
    <property type="molecule type" value="Genomic_DNA"/>
</dbReference>
<evidence type="ECO:0000313" key="2">
    <source>
        <dbReference type="EMBL" id="GFE08861.1"/>
    </source>
</evidence>
<dbReference type="SUPFAM" id="SSF81296">
    <property type="entry name" value="E set domains"/>
    <property type="match status" value="1"/>
</dbReference>
<dbReference type="SUPFAM" id="SSF49373">
    <property type="entry name" value="Invasin/intimin cell-adhesion fragments"/>
    <property type="match status" value="1"/>
</dbReference>
<comment type="caution">
    <text evidence="2">The sequence shown here is derived from an EMBL/GenBank/DDBJ whole genome shotgun (WGS) entry which is preliminary data.</text>
</comment>
<name>A0A640SEL9_9ACTN</name>
<dbReference type="Gene3D" id="2.60.40.10">
    <property type="entry name" value="Immunoglobulins"/>
    <property type="match status" value="1"/>
</dbReference>
<dbReference type="InterPro" id="IPR002909">
    <property type="entry name" value="IPT_dom"/>
</dbReference>
<dbReference type="InterPro" id="IPR008964">
    <property type="entry name" value="Invasin/intimin_cell_adhesion"/>
</dbReference>
<dbReference type="GO" id="GO:0005975">
    <property type="term" value="P:carbohydrate metabolic process"/>
    <property type="evidence" value="ECO:0007669"/>
    <property type="project" value="UniProtKB-ARBA"/>
</dbReference>
<dbReference type="Proteomes" id="UP000435837">
    <property type="component" value="Unassembled WGS sequence"/>
</dbReference>
<proteinExistence type="predicted"/>
<accession>A0A640SEL9</accession>
<protein>
    <recommendedName>
        <fullName evidence="1">IPT/TIG domain-containing protein</fullName>
    </recommendedName>
</protein>
<dbReference type="Pfam" id="PF01833">
    <property type="entry name" value="TIG"/>
    <property type="match status" value="1"/>
</dbReference>
<dbReference type="AlphaFoldDB" id="A0A640SEL9"/>
<evidence type="ECO:0000259" key="1">
    <source>
        <dbReference type="Pfam" id="PF01833"/>
    </source>
</evidence>
<organism evidence="2 3">
    <name type="scientific">Streptomyces caniferus</name>
    <dbReference type="NCBI Taxonomy" id="285557"/>
    <lineage>
        <taxon>Bacteria</taxon>
        <taxon>Bacillati</taxon>
        <taxon>Actinomycetota</taxon>
        <taxon>Actinomycetes</taxon>
        <taxon>Kitasatosporales</taxon>
        <taxon>Streptomycetaceae</taxon>
        <taxon>Streptomyces</taxon>
    </lineage>
</organism>
<feature type="domain" description="IPT/TIG" evidence="1">
    <location>
        <begin position="2"/>
        <end position="63"/>
    </location>
</feature>
<evidence type="ECO:0000313" key="3">
    <source>
        <dbReference type="Proteomes" id="UP000435837"/>
    </source>
</evidence>
<dbReference type="InterPro" id="IPR014756">
    <property type="entry name" value="Ig_E-set"/>
</dbReference>
<sequence>MTITGTNLTGASVTIGGNPATGVMVNATGTQLTAITPPGAAGPADVTVTTPGGSATLVGGFTYVLPVHATSLTATPALTKLFPPHVYFPFLTATLTDQVTGLPVPNQPILFKAGSNVLGIANTDAQGVARVNETLTLTLLNHGYEASFAGAVTPTAVLSPSSDQAGVVEP</sequence>
<gene>
    <name evidence="2" type="ORF">Scani_51290</name>
</gene>
<reference evidence="2 3" key="1">
    <citation type="submission" date="2019-12" db="EMBL/GenBank/DDBJ databases">
        <title>Whole genome shotgun sequence of Streptomyces caniferus NBRC 15389.</title>
        <authorList>
            <person name="Ichikawa N."/>
            <person name="Kimura A."/>
            <person name="Kitahashi Y."/>
            <person name="Komaki H."/>
            <person name="Tamura T."/>
        </authorList>
    </citation>
    <scope>NUCLEOTIDE SEQUENCE [LARGE SCALE GENOMIC DNA]</scope>
    <source>
        <strain evidence="2 3">NBRC 15389</strain>
    </source>
</reference>